<accession>A0ABR2H117</accession>
<evidence type="ECO:0000313" key="2">
    <source>
        <dbReference type="Proteomes" id="UP001470230"/>
    </source>
</evidence>
<organism evidence="1 2">
    <name type="scientific">Tritrichomonas musculus</name>
    <dbReference type="NCBI Taxonomy" id="1915356"/>
    <lineage>
        <taxon>Eukaryota</taxon>
        <taxon>Metamonada</taxon>
        <taxon>Parabasalia</taxon>
        <taxon>Tritrichomonadida</taxon>
        <taxon>Tritrichomonadidae</taxon>
        <taxon>Tritrichomonas</taxon>
    </lineage>
</organism>
<gene>
    <name evidence="1" type="ORF">M9Y10_031592</name>
</gene>
<protein>
    <recommendedName>
        <fullName evidence="3">DUF3447 domain-containing protein</fullName>
    </recommendedName>
</protein>
<name>A0ABR2H117_9EUKA</name>
<dbReference type="PANTHER" id="PTHR24159">
    <property type="match status" value="1"/>
</dbReference>
<comment type="caution">
    <text evidence="1">The sequence shown here is derived from an EMBL/GenBank/DDBJ whole genome shotgun (WGS) entry which is preliminary data.</text>
</comment>
<dbReference type="InterPro" id="IPR036770">
    <property type="entry name" value="Ankyrin_rpt-contain_sf"/>
</dbReference>
<proteinExistence type="predicted"/>
<dbReference type="Proteomes" id="UP001470230">
    <property type="component" value="Unassembled WGS sequence"/>
</dbReference>
<reference evidence="1 2" key="1">
    <citation type="submission" date="2024-04" db="EMBL/GenBank/DDBJ databases">
        <title>Tritrichomonas musculus Genome.</title>
        <authorList>
            <person name="Alves-Ferreira E."/>
            <person name="Grigg M."/>
            <person name="Lorenzi H."/>
            <person name="Galac M."/>
        </authorList>
    </citation>
    <scope>NUCLEOTIDE SEQUENCE [LARGE SCALE GENOMIC DNA]</scope>
    <source>
        <strain evidence="1 2">EAF2021</strain>
    </source>
</reference>
<keyword evidence="2" id="KW-1185">Reference proteome</keyword>
<dbReference type="PANTHER" id="PTHR24159:SF5">
    <property type="entry name" value="ANK_REP_REGION DOMAIN-CONTAINING PROTEIN"/>
    <property type="match status" value="1"/>
</dbReference>
<dbReference type="EMBL" id="JAPFFF010000050">
    <property type="protein sequence ID" value="KAK8839879.1"/>
    <property type="molecule type" value="Genomic_DNA"/>
</dbReference>
<evidence type="ECO:0000313" key="1">
    <source>
        <dbReference type="EMBL" id="KAK8839879.1"/>
    </source>
</evidence>
<dbReference type="SUPFAM" id="SSF48403">
    <property type="entry name" value="Ankyrin repeat"/>
    <property type="match status" value="1"/>
</dbReference>
<sequence>MDIPDYLAEKKHLQTCILDYLDKGKNIIMENSLIKLLNDPKYLADKAELKAVLYLISRITNNHHRYTVFYDKIKEIFTHFKDPIAKNLSNREIFDIFRSNKRILLLLIKEKYLEVDQSISNSIQRSNFLKANYISYFLPEIKNFIDEQTRKEIKKDLLEVSNNNFGLFDDKRNVGENDSDVCNLIRKDSIDEFVKFADKNYLSFKSTIEESIFETNPFLIGKKPSLIEYASFFGSIQIIKFLVSKKVELTPSLWLYAVHGNNQELLTYLRDNSVQPPDASFKSCLVESIKCHHNEIADFIQNNLLSIQSDEKVDDIIFSNALKYLNYVLINQDLNDILVFYYLCQNDNLTLVEKLLNEKDLSSKINTKIVLKFFFCYKV</sequence>
<evidence type="ECO:0008006" key="3">
    <source>
        <dbReference type="Google" id="ProtNLM"/>
    </source>
</evidence>